<dbReference type="FunFam" id="1.10.510.10:FF:000343">
    <property type="entry name" value="Cysteine-rich receptor-like protein kinase 28"/>
    <property type="match status" value="1"/>
</dbReference>
<feature type="compositionally biased region" description="Polar residues" evidence="18">
    <location>
        <begin position="643"/>
        <end position="657"/>
    </location>
</feature>
<keyword evidence="12 19" id="KW-0472">Membrane</keyword>
<sequence>MRRRSTFAVHAVLLFAAVVLPLAAAQPWQLCGRGGTYTANSTYDTNLQNLIGALQQNASTSPTLFAAGALGTAPDTVYGIILCRGDVSSSDCYDCGTRAGQDVAQVCNRTRDAILVYNQCYTRFSAGDFLSSTNNSGQAPLMNSDNVTTADVAGYDRAVTDLLNATLLYAVENTTRLFATGQRVGADPGFPNIYSAAQCTPDLSPALCRSCLEDLVARWWKTFPRTTLGARIVGTRCNLRSEVTQDKFYTGAPMLKLWADGLSPASSSPDAVPGTTGVKNNSANKILEIVLPIVAVAIVAAVSILLWNMRKKRRRGKAEHFTGPDAAEDFESVKSTLLSLASLQVATDNFNESMKLGEGGFGAVYKGLLFGQDVAVKRLAKGSNQGLEEVKNELVLVAKLHHKNLVRLVGFCLEEGERMLVYEYMPNKSLDTFLFDEEKRRRLDWTTRFRIIEGIARGLQYLHQDSQKKIVHRDMKASNILLDADMNPKIGDFGLARLFGQDQTREITNRIVGTFGYMSPEYVTHGQYSTKSDVFSFGILVIEIVTGRRRNNGPYFFESSEDIISIVWRHWAEGNIREMVDHSLDRNYPEAEVLKCVNIGLLCVQQNPVDRPTMADVMVLLNSDATSTLPSPVVHIPAASFSDGSSGYSQTVTQLSPRSRAEQLGHTSPMLQNHPQKRGTHQYGVPKICLSEKLLR</sequence>
<keyword evidence="8 17" id="KW-0547">Nucleotide-binding</keyword>
<evidence type="ECO:0000256" key="6">
    <source>
        <dbReference type="ARBA" id="ARBA00022729"/>
    </source>
</evidence>
<dbReference type="InterPro" id="IPR001245">
    <property type="entry name" value="Ser-Thr/Tyr_kinase_cat_dom"/>
</dbReference>
<dbReference type="FunFam" id="3.30.430.20:FF:000009">
    <property type="entry name" value="Cysteine-rich receptor-like protein kinase 28"/>
    <property type="match status" value="1"/>
</dbReference>
<comment type="catalytic activity">
    <reaction evidence="16">
        <text>L-threonyl-[protein] + ATP = O-phospho-L-threonyl-[protein] + ADP + H(+)</text>
        <dbReference type="Rhea" id="RHEA:46608"/>
        <dbReference type="Rhea" id="RHEA-COMP:11060"/>
        <dbReference type="Rhea" id="RHEA-COMP:11605"/>
        <dbReference type="ChEBI" id="CHEBI:15378"/>
        <dbReference type="ChEBI" id="CHEBI:30013"/>
        <dbReference type="ChEBI" id="CHEBI:30616"/>
        <dbReference type="ChEBI" id="CHEBI:61977"/>
        <dbReference type="ChEBI" id="CHEBI:456216"/>
    </reaction>
</comment>
<dbReference type="Pfam" id="PF01657">
    <property type="entry name" value="Stress-antifung"/>
    <property type="match status" value="2"/>
</dbReference>
<evidence type="ECO:0000313" key="24">
    <source>
        <dbReference type="Proteomes" id="UP000026962"/>
    </source>
</evidence>
<dbReference type="Proteomes" id="UP000026962">
    <property type="component" value="Chromosome 7"/>
</dbReference>
<evidence type="ECO:0000256" key="19">
    <source>
        <dbReference type="SAM" id="Phobius"/>
    </source>
</evidence>
<evidence type="ECO:0000256" key="18">
    <source>
        <dbReference type="SAM" id="MobiDB-lite"/>
    </source>
</evidence>
<reference evidence="23" key="1">
    <citation type="submission" date="2015-04" db="UniProtKB">
        <authorList>
            <consortium name="EnsemblPlants"/>
        </authorList>
    </citation>
    <scope>IDENTIFICATION</scope>
</reference>
<feature type="domain" description="Gnk2-homologous" evidence="22">
    <location>
        <begin position="135"/>
        <end position="246"/>
    </location>
</feature>
<dbReference type="InterPro" id="IPR038408">
    <property type="entry name" value="GNK2_sf"/>
</dbReference>
<evidence type="ECO:0000256" key="12">
    <source>
        <dbReference type="ARBA" id="ARBA00023136"/>
    </source>
</evidence>
<dbReference type="PROSITE" id="PS51473">
    <property type="entry name" value="GNK2"/>
    <property type="match status" value="2"/>
</dbReference>
<dbReference type="CDD" id="cd23509">
    <property type="entry name" value="Gnk2-like"/>
    <property type="match status" value="2"/>
</dbReference>
<dbReference type="PROSITE" id="PS50011">
    <property type="entry name" value="PROTEIN_KINASE_DOM"/>
    <property type="match status" value="1"/>
</dbReference>
<keyword evidence="4" id="KW-0808">Transferase</keyword>
<dbReference type="Gene3D" id="3.30.430.20">
    <property type="entry name" value="Gnk2 domain, C-X8-C-X2-C motif"/>
    <property type="match status" value="2"/>
</dbReference>
<keyword evidence="14" id="KW-0325">Glycoprotein</keyword>
<keyword evidence="11 19" id="KW-1133">Transmembrane helix</keyword>
<feature type="binding site" evidence="17">
    <location>
        <position position="377"/>
    </location>
    <ligand>
        <name>ATP</name>
        <dbReference type="ChEBI" id="CHEBI:30616"/>
    </ligand>
</feature>
<evidence type="ECO:0000256" key="9">
    <source>
        <dbReference type="ARBA" id="ARBA00022777"/>
    </source>
</evidence>
<evidence type="ECO:0000256" key="7">
    <source>
        <dbReference type="ARBA" id="ARBA00022737"/>
    </source>
</evidence>
<evidence type="ECO:0000256" key="10">
    <source>
        <dbReference type="ARBA" id="ARBA00022840"/>
    </source>
</evidence>
<dbReference type="InterPro" id="IPR008271">
    <property type="entry name" value="Ser/Thr_kinase_AS"/>
</dbReference>
<feature type="signal peptide" evidence="20">
    <location>
        <begin position="1"/>
        <end position="25"/>
    </location>
</feature>
<evidence type="ECO:0000256" key="8">
    <source>
        <dbReference type="ARBA" id="ARBA00022741"/>
    </source>
</evidence>
<dbReference type="Gene3D" id="1.10.510.10">
    <property type="entry name" value="Transferase(Phosphotransferase) domain 1"/>
    <property type="match status" value="1"/>
</dbReference>
<dbReference type="PANTHER" id="PTHR27002">
    <property type="entry name" value="RECEPTOR-LIKE SERINE/THREONINE-PROTEIN KINASE SD1-8"/>
    <property type="match status" value="1"/>
</dbReference>
<dbReference type="InterPro" id="IPR011009">
    <property type="entry name" value="Kinase-like_dom_sf"/>
</dbReference>
<dbReference type="SUPFAM" id="SSF56112">
    <property type="entry name" value="Protein kinase-like (PK-like)"/>
    <property type="match status" value="1"/>
</dbReference>
<evidence type="ECO:0000256" key="17">
    <source>
        <dbReference type="PROSITE-ProRule" id="PRU10141"/>
    </source>
</evidence>
<keyword evidence="9" id="KW-0418">Kinase</keyword>
<keyword evidence="2" id="KW-0723">Serine/threonine-protein kinase</keyword>
<feature type="domain" description="Gnk2-homologous" evidence="22">
    <location>
        <begin position="25"/>
        <end position="129"/>
    </location>
</feature>
<evidence type="ECO:0000256" key="5">
    <source>
        <dbReference type="ARBA" id="ARBA00022692"/>
    </source>
</evidence>
<dbReference type="GO" id="GO:0005524">
    <property type="term" value="F:ATP binding"/>
    <property type="evidence" value="ECO:0007669"/>
    <property type="project" value="UniProtKB-UniRule"/>
</dbReference>
<feature type="chain" id="PRO_5002366455" evidence="20">
    <location>
        <begin position="26"/>
        <end position="696"/>
    </location>
</feature>
<evidence type="ECO:0000256" key="14">
    <source>
        <dbReference type="ARBA" id="ARBA00023180"/>
    </source>
</evidence>
<feature type="transmembrane region" description="Helical" evidence="19">
    <location>
        <begin position="289"/>
        <end position="307"/>
    </location>
</feature>
<keyword evidence="13" id="KW-0675">Receptor</keyword>
<reference evidence="23" key="2">
    <citation type="submission" date="2018-05" db="EMBL/GenBank/DDBJ databases">
        <title>OpunRS2 (Oryza punctata Reference Sequence Version 2).</title>
        <authorList>
            <person name="Zhang J."/>
            <person name="Kudrna D."/>
            <person name="Lee S."/>
            <person name="Talag J."/>
            <person name="Welchert J."/>
            <person name="Wing R.A."/>
        </authorList>
    </citation>
    <scope>NUCLEOTIDE SEQUENCE [LARGE SCALE GENOMIC DNA]</scope>
</reference>
<dbReference type="EnsemblPlants" id="OPUNC07G16340.1">
    <property type="protein sequence ID" value="OPUNC07G16340.1"/>
    <property type="gene ID" value="OPUNC07G16340"/>
</dbReference>
<evidence type="ECO:0000256" key="16">
    <source>
        <dbReference type="ARBA" id="ARBA00047951"/>
    </source>
</evidence>
<dbReference type="GO" id="GO:0004674">
    <property type="term" value="F:protein serine/threonine kinase activity"/>
    <property type="evidence" value="ECO:0007669"/>
    <property type="project" value="UniProtKB-KW"/>
</dbReference>
<dbReference type="InterPro" id="IPR000719">
    <property type="entry name" value="Prot_kinase_dom"/>
</dbReference>
<evidence type="ECO:0000256" key="1">
    <source>
        <dbReference type="ARBA" id="ARBA00004167"/>
    </source>
</evidence>
<keyword evidence="10 17" id="KW-0067">ATP-binding</keyword>
<keyword evidence="6 20" id="KW-0732">Signal</keyword>
<dbReference type="OMA" id="YGIILCR"/>
<evidence type="ECO:0000256" key="3">
    <source>
        <dbReference type="ARBA" id="ARBA00022553"/>
    </source>
</evidence>
<keyword evidence="24" id="KW-1185">Reference proteome</keyword>
<evidence type="ECO:0000259" key="22">
    <source>
        <dbReference type="PROSITE" id="PS51473"/>
    </source>
</evidence>
<keyword evidence="7" id="KW-0677">Repeat</keyword>
<dbReference type="STRING" id="4537.A0A0E0LLT0"/>
<feature type="domain" description="Protein kinase" evidence="21">
    <location>
        <begin position="350"/>
        <end position="634"/>
    </location>
</feature>
<keyword evidence="3" id="KW-0597">Phosphoprotein</keyword>
<evidence type="ECO:0000259" key="21">
    <source>
        <dbReference type="PROSITE" id="PS50011"/>
    </source>
</evidence>
<feature type="compositionally biased region" description="Polar residues" evidence="18">
    <location>
        <begin position="665"/>
        <end position="674"/>
    </location>
</feature>
<proteinExistence type="predicted"/>
<dbReference type="Pfam" id="PF07714">
    <property type="entry name" value="PK_Tyr_Ser-Thr"/>
    <property type="match status" value="1"/>
</dbReference>
<keyword evidence="5 19" id="KW-0812">Transmembrane</keyword>
<name>A0A0E0LLT0_ORYPU</name>
<dbReference type="InterPro" id="IPR002902">
    <property type="entry name" value="GNK2"/>
</dbReference>
<evidence type="ECO:0000256" key="13">
    <source>
        <dbReference type="ARBA" id="ARBA00023170"/>
    </source>
</evidence>
<evidence type="ECO:0000313" key="23">
    <source>
        <dbReference type="EnsemblPlants" id="OPUNC07G16340.1"/>
    </source>
</evidence>
<dbReference type="Gene3D" id="3.30.200.20">
    <property type="entry name" value="Phosphorylase Kinase, domain 1"/>
    <property type="match status" value="1"/>
</dbReference>
<organism evidence="23">
    <name type="scientific">Oryza punctata</name>
    <name type="common">Red rice</name>
    <dbReference type="NCBI Taxonomy" id="4537"/>
    <lineage>
        <taxon>Eukaryota</taxon>
        <taxon>Viridiplantae</taxon>
        <taxon>Streptophyta</taxon>
        <taxon>Embryophyta</taxon>
        <taxon>Tracheophyta</taxon>
        <taxon>Spermatophyta</taxon>
        <taxon>Magnoliopsida</taxon>
        <taxon>Liliopsida</taxon>
        <taxon>Poales</taxon>
        <taxon>Poaceae</taxon>
        <taxon>BOP clade</taxon>
        <taxon>Oryzoideae</taxon>
        <taxon>Oryzeae</taxon>
        <taxon>Oryzinae</taxon>
        <taxon>Oryza</taxon>
    </lineage>
</organism>
<dbReference type="PANTHER" id="PTHR27002:SF428">
    <property type="entry name" value="OS07G0541900 PROTEIN"/>
    <property type="match status" value="1"/>
</dbReference>
<dbReference type="SMART" id="SM00220">
    <property type="entry name" value="S_TKc"/>
    <property type="match status" value="1"/>
</dbReference>
<dbReference type="CDD" id="cd14066">
    <property type="entry name" value="STKc_IRAK"/>
    <property type="match status" value="1"/>
</dbReference>
<evidence type="ECO:0000256" key="4">
    <source>
        <dbReference type="ARBA" id="ARBA00022679"/>
    </source>
</evidence>
<evidence type="ECO:0000256" key="2">
    <source>
        <dbReference type="ARBA" id="ARBA00022527"/>
    </source>
</evidence>
<comment type="subcellular location">
    <subcellularLocation>
        <location evidence="1">Membrane</location>
        <topology evidence="1">Single-pass membrane protein</topology>
    </subcellularLocation>
</comment>
<protein>
    <submittedName>
        <fullName evidence="23">Uncharacterized protein</fullName>
    </submittedName>
</protein>
<dbReference type="InterPro" id="IPR017441">
    <property type="entry name" value="Protein_kinase_ATP_BS"/>
</dbReference>
<dbReference type="PROSITE" id="PS00107">
    <property type="entry name" value="PROTEIN_KINASE_ATP"/>
    <property type="match status" value="1"/>
</dbReference>
<evidence type="ECO:0000256" key="15">
    <source>
        <dbReference type="ARBA" id="ARBA00047558"/>
    </source>
</evidence>
<dbReference type="HOGENOM" id="CLU_000288_35_7_1"/>
<dbReference type="PROSITE" id="PS00108">
    <property type="entry name" value="PROTEIN_KINASE_ST"/>
    <property type="match status" value="1"/>
</dbReference>
<dbReference type="FunFam" id="3.30.430.20:FF:000002">
    <property type="entry name" value="Cysteine-rich receptor-like protein kinase 10"/>
    <property type="match status" value="1"/>
</dbReference>
<dbReference type="AlphaFoldDB" id="A0A0E0LLT0"/>
<feature type="region of interest" description="Disordered" evidence="18">
    <location>
        <begin position="643"/>
        <end position="682"/>
    </location>
</feature>
<evidence type="ECO:0000256" key="11">
    <source>
        <dbReference type="ARBA" id="ARBA00022989"/>
    </source>
</evidence>
<dbReference type="FunFam" id="3.30.200.20:FF:000177">
    <property type="entry name" value="Cysteine-rich receptor-like protein kinase 2"/>
    <property type="match status" value="1"/>
</dbReference>
<dbReference type="GO" id="GO:0005886">
    <property type="term" value="C:plasma membrane"/>
    <property type="evidence" value="ECO:0007669"/>
    <property type="project" value="TreeGrafter"/>
</dbReference>
<comment type="catalytic activity">
    <reaction evidence="15">
        <text>L-seryl-[protein] + ATP = O-phospho-L-seryl-[protein] + ADP + H(+)</text>
        <dbReference type="Rhea" id="RHEA:17989"/>
        <dbReference type="Rhea" id="RHEA-COMP:9863"/>
        <dbReference type="Rhea" id="RHEA-COMP:11604"/>
        <dbReference type="ChEBI" id="CHEBI:15378"/>
        <dbReference type="ChEBI" id="CHEBI:29999"/>
        <dbReference type="ChEBI" id="CHEBI:30616"/>
        <dbReference type="ChEBI" id="CHEBI:83421"/>
        <dbReference type="ChEBI" id="CHEBI:456216"/>
    </reaction>
</comment>
<dbReference type="eggNOG" id="ENOG502QWDY">
    <property type="taxonomic scope" value="Eukaryota"/>
</dbReference>
<dbReference type="Gramene" id="OPUNC07G16340.1">
    <property type="protein sequence ID" value="OPUNC07G16340.1"/>
    <property type="gene ID" value="OPUNC07G16340"/>
</dbReference>
<accession>A0A0E0LLT0</accession>
<evidence type="ECO:0000256" key="20">
    <source>
        <dbReference type="SAM" id="SignalP"/>
    </source>
</evidence>